<dbReference type="Gramene" id="MELO3C033400.2.1">
    <property type="protein sequence ID" value="MELO3C033400.2.1"/>
    <property type="gene ID" value="MELO3C033400.2"/>
</dbReference>
<name>A0A9I9EGD4_CUCME</name>
<reference evidence="1" key="1">
    <citation type="submission" date="2023-03" db="UniProtKB">
        <authorList>
            <consortium name="EnsemblPlants"/>
        </authorList>
    </citation>
    <scope>IDENTIFICATION</scope>
</reference>
<evidence type="ECO:0000313" key="1">
    <source>
        <dbReference type="EnsemblPlants" id="MELO3C033400.2.1"/>
    </source>
</evidence>
<organism evidence="1">
    <name type="scientific">Cucumis melo</name>
    <name type="common">Muskmelon</name>
    <dbReference type="NCBI Taxonomy" id="3656"/>
    <lineage>
        <taxon>Eukaryota</taxon>
        <taxon>Viridiplantae</taxon>
        <taxon>Streptophyta</taxon>
        <taxon>Embryophyta</taxon>
        <taxon>Tracheophyta</taxon>
        <taxon>Spermatophyta</taxon>
        <taxon>Magnoliopsida</taxon>
        <taxon>eudicotyledons</taxon>
        <taxon>Gunneridae</taxon>
        <taxon>Pentapetalae</taxon>
        <taxon>rosids</taxon>
        <taxon>fabids</taxon>
        <taxon>Cucurbitales</taxon>
        <taxon>Cucurbitaceae</taxon>
        <taxon>Benincaseae</taxon>
        <taxon>Cucumis</taxon>
    </lineage>
</organism>
<dbReference type="EnsemblPlants" id="MELO3C033400.2.1">
    <property type="protein sequence ID" value="MELO3C033400.2.1"/>
    <property type="gene ID" value="MELO3C033400.2"/>
</dbReference>
<accession>A0A9I9EGD4</accession>
<sequence length="74" mass="8011">MCGGRTEPPTLSLITTNHTCKSPWPSALKVTEGGDGCRAIRTLDPGHSRSSIASFSAADWVPPNRNQDLKYIEI</sequence>
<protein>
    <submittedName>
        <fullName evidence="1">Uncharacterized protein</fullName>
    </submittedName>
</protein>
<dbReference type="AlphaFoldDB" id="A0A9I9EGD4"/>
<proteinExistence type="predicted"/>